<dbReference type="Pfam" id="PF07228">
    <property type="entry name" value="SpoIIE"/>
    <property type="match status" value="1"/>
</dbReference>
<proteinExistence type="predicted"/>
<dbReference type="InterPro" id="IPR035965">
    <property type="entry name" value="PAS-like_dom_sf"/>
</dbReference>
<keyword evidence="4" id="KW-0378">Hydrolase</keyword>
<dbReference type="AlphaFoldDB" id="A0A840G1Q4"/>
<evidence type="ECO:0000256" key="5">
    <source>
        <dbReference type="ARBA" id="ARBA00022840"/>
    </source>
</evidence>
<name>A0A840G1Q4_RHOTE</name>
<keyword evidence="13" id="KW-1185">Reference proteome</keyword>
<dbReference type="InterPro" id="IPR000014">
    <property type="entry name" value="PAS"/>
</dbReference>
<feature type="modified residue" description="4-aspartylphosphate" evidence="8">
    <location>
        <position position="65"/>
    </location>
</feature>
<evidence type="ECO:0000256" key="4">
    <source>
        <dbReference type="ARBA" id="ARBA00022801"/>
    </source>
</evidence>
<dbReference type="CDD" id="cd00130">
    <property type="entry name" value="PAS"/>
    <property type="match status" value="1"/>
</dbReference>
<dbReference type="InterPro" id="IPR011006">
    <property type="entry name" value="CheY-like_superfamily"/>
</dbReference>
<evidence type="ECO:0000256" key="2">
    <source>
        <dbReference type="ARBA" id="ARBA00022741"/>
    </source>
</evidence>
<comment type="function">
    <text evidence="6">Putative oxygen sensor; modulates the activity of FixJ, a transcriptional activator of nitrogen fixation fixK gene. FixL probably acts as a kinase that phosphorylates FixJ.</text>
</comment>
<dbReference type="SMART" id="SM00331">
    <property type="entry name" value="PP2C_SIG"/>
    <property type="match status" value="1"/>
</dbReference>
<organism evidence="12 13">
    <name type="scientific">Rhodocyclus tenuis</name>
    <name type="common">Rhodospirillum tenue</name>
    <dbReference type="NCBI Taxonomy" id="1066"/>
    <lineage>
        <taxon>Bacteria</taxon>
        <taxon>Pseudomonadati</taxon>
        <taxon>Pseudomonadota</taxon>
        <taxon>Betaproteobacteria</taxon>
        <taxon>Rhodocyclales</taxon>
        <taxon>Rhodocyclaceae</taxon>
        <taxon>Rhodocyclus</taxon>
    </lineage>
</organism>
<dbReference type="SMART" id="SM00091">
    <property type="entry name" value="PAS"/>
    <property type="match status" value="1"/>
</dbReference>
<dbReference type="Proteomes" id="UP000587070">
    <property type="component" value="Unassembled WGS sequence"/>
</dbReference>
<reference evidence="12 13" key="1">
    <citation type="submission" date="2020-08" db="EMBL/GenBank/DDBJ databases">
        <title>Genome sequencing of Purple Non-Sulfur Bacteria from various extreme environments.</title>
        <authorList>
            <person name="Mayer M."/>
        </authorList>
    </citation>
    <scope>NUCLEOTIDE SEQUENCE [LARGE SCALE GENOMIC DNA]</scope>
    <source>
        <strain evidence="12 13">2761</strain>
    </source>
</reference>
<dbReference type="CDD" id="cd00156">
    <property type="entry name" value="REC"/>
    <property type="match status" value="1"/>
</dbReference>
<dbReference type="GO" id="GO:0005524">
    <property type="term" value="F:ATP binding"/>
    <property type="evidence" value="ECO:0007669"/>
    <property type="project" value="UniProtKB-KW"/>
</dbReference>
<dbReference type="PANTHER" id="PTHR43156">
    <property type="entry name" value="STAGE II SPORULATION PROTEIN E-RELATED"/>
    <property type="match status" value="1"/>
</dbReference>
<dbReference type="GO" id="GO:0016301">
    <property type="term" value="F:kinase activity"/>
    <property type="evidence" value="ECO:0007669"/>
    <property type="project" value="UniProtKB-KW"/>
</dbReference>
<dbReference type="InterPro" id="IPR001789">
    <property type="entry name" value="Sig_transdc_resp-reg_receiver"/>
</dbReference>
<dbReference type="Gene3D" id="3.60.40.10">
    <property type="entry name" value="PPM-type phosphatase domain"/>
    <property type="match status" value="1"/>
</dbReference>
<feature type="domain" description="PAC" evidence="11">
    <location>
        <begin position="221"/>
        <end position="271"/>
    </location>
</feature>
<dbReference type="PROSITE" id="PS50112">
    <property type="entry name" value="PAS"/>
    <property type="match status" value="1"/>
</dbReference>
<keyword evidence="1" id="KW-0808">Transferase</keyword>
<dbReference type="Gene3D" id="3.30.450.20">
    <property type="entry name" value="PAS domain"/>
    <property type="match status" value="1"/>
</dbReference>
<accession>A0A840G1Q4</accession>
<dbReference type="PROSITE" id="PS50113">
    <property type="entry name" value="PAC"/>
    <property type="match status" value="1"/>
</dbReference>
<dbReference type="GO" id="GO:0006355">
    <property type="term" value="P:regulation of DNA-templated transcription"/>
    <property type="evidence" value="ECO:0007669"/>
    <property type="project" value="InterPro"/>
</dbReference>
<sequence>MITGELGLLGAPISLRILIIAPAGDATAMLKDSFCRLGHSAVCAATADEGLQCFVRMRPDVVLVDLDLAQMGALALVGQLRAGISEEWTRIVLLGTTDREDDIRAGLAAGGDDFFSKPISLALLEARCHWLQRSLAAQRQAILSLKRINAISDNVLDAIVTIDSRETIVACNAACERIFGWKRSEMLGQNVRLLMPAPFSREHADHVATYIHGGAPHIIGIGRETLAQRRDGSVFPIDIGVSEVRMDDGRLFVGIIRDISARKESERRLRESTELLQRYHDEAEAEALLARRLIERHLQRPGLNDPQLSYWFIPANNFSGDVLAATRSACGRRYAMLADATGHGLTAAISALPVLAIFYGMAKNDALLTDIVVEINSQLRQSMPVGRFVAAALVCIDESQHAGEIWVGGVPDALLLDHTGSVVVRFPSQSLALGVVDSDRSMRAMRSFAWTEGSQMLFYSDGLLEASNATGEAFGWERLLATLSEAEAATRAEALRTAFTRHLGAAIAHDDVSALLLHAAPPA</sequence>
<comment type="caution">
    <text evidence="12">The sequence shown here is derived from an EMBL/GenBank/DDBJ whole genome shotgun (WGS) entry which is preliminary data.</text>
</comment>
<dbReference type="InterPro" id="IPR013767">
    <property type="entry name" value="PAS_fold"/>
</dbReference>
<dbReference type="InterPro" id="IPR036457">
    <property type="entry name" value="PPM-type-like_dom_sf"/>
</dbReference>
<keyword evidence="3" id="KW-0418">Kinase</keyword>
<dbReference type="SUPFAM" id="SSF55785">
    <property type="entry name" value="PYP-like sensor domain (PAS domain)"/>
    <property type="match status" value="1"/>
</dbReference>
<keyword evidence="8" id="KW-0597">Phosphoprotein</keyword>
<evidence type="ECO:0000259" key="9">
    <source>
        <dbReference type="PROSITE" id="PS50110"/>
    </source>
</evidence>
<evidence type="ECO:0000256" key="3">
    <source>
        <dbReference type="ARBA" id="ARBA00022777"/>
    </source>
</evidence>
<dbReference type="Pfam" id="PF00072">
    <property type="entry name" value="Response_reg"/>
    <property type="match status" value="1"/>
</dbReference>
<feature type="domain" description="PAS" evidence="10">
    <location>
        <begin position="144"/>
        <end position="196"/>
    </location>
</feature>
<feature type="domain" description="Response regulatory" evidence="9">
    <location>
        <begin position="16"/>
        <end position="132"/>
    </location>
</feature>
<dbReference type="InterPro" id="IPR052016">
    <property type="entry name" value="Bact_Sigma-Reg"/>
</dbReference>
<evidence type="ECO:0000256" key="1">
    <source>
        <dbReference type="ARBA" id="ARBA00022679"/>
    </source>
</evidence>
<dbReference type="Gene3D" id="3.40.50.2300">
    <property type="match status" value="1"/>
</dbReference>
<dbReference type="GO" id="GO:0016791">
    <property type="term" value="F:phosphatase activity"/>
    <property type="evidence" value="ECO:0007669"/>
    <property type="project" value="TreeGrafter"/>
</dbReference>
<dbReference type="PROSITE" id="PS50110">
    <property type="entry name" value="RESPONSE_REGULATORY"/>
    <property type="match status" value="1"/>
</dbReference>
<dbReference type="FunFam" id="3.30.450.20:FF:000060">
    <property type="entry name" value="Sensor protein FixL"/>
    <property type="match status" value="1"/>
</dbReference>
<evidence type="ECO:0000256" key="8">
    <source>
        <dbReference type="PROSITE-ProRule" id="PRU00169"/>
    </source>
</evidence>
<dbReference type="SMART" id="SM00448">
    <property type="entry name" value="REC"/>
    <property type="match status" value="1"/>
</dbReference>
<evidence type="ECO:0000313" key="12">
    <source>
        <dbReference type="EMBL" id="MBB4245875.1"/>
    </source>
</evidence>
<dbReference type="InterPro" id="IPR001932">
    <property type="entry name" value="PPM-type_phosphatase-like_dom"/>
</dbReference>
<dbReference type="OrthoDB" id="9811749at2"/>
<dbReference type="SUPFAM" id="SSF52172">
    <property type="entry name" value="CheY-like"/>
    <property type="match status" value="1"/>
</dbReference>
<dbReference type="PANTHER" id="PTHR43156:SF2">
    <property type="entry name" value="STAGE II SPORULATION PROTEIN E"/>
    <property type="match status" value="1"/>
</dbReference>
<evidence type="ECO:0000259" key="10">
    <source>
        <dbReference type="PROSITE" id="PS50112"/>
    </source>
</evidence>
<gene>
    <name evidence="12" type="ORF">GGD90_000224</name>
</gene>
<evidence type="ECO:0000256" key="7">
    <source>
        <dbReference type="ARBA" id="ARBA00070616"/>
    </source>
</evidence>
<protein>
    <recommendedName>
        <fullName evidence="7">Sensor protein FixL</fullName>
    </recommendedName>
</protein>
<evidence type="ECO:0000256" key="6">
    <source>
        <dbReference type="ARBA" id="ARBA00059827"/>
    </source>
</evidence>
<keyword evidence="2" id="KW-0547">Nucleotide-binding</keyword>
<evidence type="ECO:0000259" key="11">
    <source>
        <dbReference type="PROSITE" id="PS50113"/>
    </source>
</evidence>
<dbReference type="InterPro" id="IPR000700">
    <property type="entry name" value="PAS-assoc_C"/>
</dbReference>
<dbReference type="EMBL" id="JACIGE010000001">
    <property type="protein sequence ID" value="MBB4245875.1"/>
    <property type="molecule type" value="Genomic_DNA"/>
</dbReference>
<dbReference type="RefSeq" id="WP_153115116.1">
    <property type="nucleotide sequence ID" value="NZ_JACIGE010000001.1"/>
</dbReference>
<dbReference type="NCBIfam" id="TIGR00229">
    <property type="entry name" value="sensory_box"/>
    <property type="match status" value="1"/>
</dbReference>
<keyword evidence="5" id="KW-0067">ATP-binding</keyword>
<dbReference type="GO" id="GO:0000160">
    <property type="term" value="P:phosphorelay signal transduction system"/>
    <property type="evidence" value="ECO:0007669"/>
    <property type="project" value="InterPro"/>
</dbReference>
<dbReference type="Pfam" id="PF00989">
    <property type="entry name" value="PAS"/>
    <property type="match status" value="1"/>
</dbReference>
<evidence type="ECO:0000313" key="13">
    <source>
        <dbReference type="Proteomes" id="UP000587070"/>
    </source>
</evidence>